<dbReference type="GO" id="GO:0003700">
    <property type="term" value="F:DNA-binding transcription factor activity"/>
    <property type="evidence" value="ECO:0007669"/>
    <property type="project" value="InterPro"/>
</dbReference>
<comment type="caution">
    <text evidence="5">The sequence shown here is derived from an EMBL/GenBank/DDBJ whole genome shotgun (WGS) entry which is preliminary data.</text>
</comment>
<evidence type="ECO:0000259" key="4">
    <source>
        <dbReference type="PROSITE" id="PS50987"/>
    </source>
</evidence>
<dbReference type="EMBL" id="SOPW01000005">
    <property type="protein sequence ID" value="TFB22771.1"/>
    <property type="molecule type" value="Genomic_DNA"/>
</dbReference>
<dbReference type="InterPro" id="IPR001845">
    <property type="entry name" value="HTH_ArsR_DNA-bd_dom"/>
</dbReference>
<reference evidence="5 6" key="1">
    <citation type="submission" date="2019-03" db="EMBL/GenBank/DDBJ databases">
        <authorList>
            <person name="He R.-H."/>
        </authorList>
    </citation>
    <scope>NUCLEOTIDE SEQUENCE [LARGE SCALE GENOMIC DNA]</scope>
    <source>
        <strain evidence="6">SH 714</strain>
    </source>
</reference>
<dbReference type="GO" id="GO:0003677">
    <property type="term" value="F:DNA binding"/>
    <property type="evidence" value="ECO:0007669"/>
    <property type="project" value="UniProtKB-KW"/>
</dbReference>
<dbReference type="InterPro" id="IPR051081">
    <property type="entry name" value="HTH_MetalResp_TranReg"/>
</dbReference>
<protein>
    <submittedName>
        <fullName evidence="5">Metalloregulator ArsR/SmtB family transcription factor</fullName>
    </submittedName>
</protein>
<dbReference type="PROSITE" id="PS50987">
    <property type="entry name" value="HTH_ARSR_2"/>
    <property type="match status" value="1"/>
</dbReference>
<dbReference type="InterPro" id="IPR036390">
    <property type="entry name" value="WH_DNA-bd_sf"/>
</dbReference>
<keyword evidence="3" id="KW-0804">Transcription</keyword>
<keyword evidence="6" id="KW-1185">Reference proteome</keyword>
<dbReference type="InterPro" id="IPR036388">
    <property type="entry name" value="WH-like_DNA-bd_sf"/>
</dbReference>
<evidence type="ECO:0000313" key="6">
    <source>
        <dbReference type="Proteomes" id="UP000297975"/>
    </source>
</evidence>
<dbReference type="InterPro" id="IPR011991">
    <property type="entry name" value="ArsR-like_HTH"/>
</dbReference>
<proteinExistence type="predicted"/>
<dbReference type="PANTHER" id="PTHR33154">
    <property type="entry name" value="TRANSCRIPTIONAL REGULATOR, ARSR FAMILY"/>
    <property type="match status" value="1"/>
</dbReference>
<keyword evidence="2" id="KW-0238">DNA-binding</keyword>
<dbReference type="OrthoDB" id="529288at2"/>
<name>A0A4Y8IN54_9BACI</name>
<dbReference type="SUPFAM" id="SSF46785">
    <property type="entry name" value="Winged helix' DNA-binding domain"/>
    <property type="match status" value="1"/>
</dbReference>
<dbReference type="Pfam" id="PF09860">
    <property type="entry name" value="DUF2087"/>
    <property type="match status" value="1"/>
</dbReference>
<dbReference type="Gene3D" id="1.10.10.10">
    <property type="entry name" value="Winged helix-like DNA-binding domain superfamily/Winged helix DNA-binding domain"/>
    <property type="match status" value="1"/>
</dbReference>
<dbReference type="RefSeq" id="WP_134339467.1">
    <property type="nucleotide sequence ID" value="NZ_SOPW01000005.1"/>
</dbReference>
<evidence type="ECO:0000256" key="1">
    <source>
        <dbReference type="ARBA" id="ARBA00023015"/>
    </source>
</evidence>
<dbReference type="PANTHER" id="PTHR33154:SF33">
    <property type="entry name" value="TRANSCRIPTIONAL REPRESSOR SDPR"/>
    <property type="match status" value="1"/>
</dbReference>
<dbReference type="Pfam" id="PF01022">
    <property type="entry name" value="HTH_5"/>
    <property type="match status" value="1"/>
</dbReference>
<accession>A0A4Y8IN54</accession>
<dbReference type="SMART" id="SM00418">
    <property type="entry name" value="HTH_ARSR"/>
    <property type="match status" value="1"/>
</dbReference>
<organism evidence="5 6">
    <name type="scientific">Filobacillus milosensis</name>
    <dbReference type="NCBI Taxonomy" id="94137"/>
    <lineage>
        <taxon>Bacteria</taxon>
        <taxon>Bacillati</taxon>
        <taxon>Bacillota</taxon>
        <taxon>Bacilli</taxon>
        <taxon>Bacillales</taxon>
        <taxon>Bacillaceae</taxon>
        <taxon>Filobacillus</taxon>
    </lineage>
</organism>
<gene>
    <name evidence="5" type="ORF">E3U55_05915</name>
</gene>
<feature type="domain" description="HTH arsR-type" evidence="4">
    <location>
        <begin position="1"/>
        <end position="93"/>
    </location>
</feature>
<keyword evidence="1" id="KW-0805">Transcription regulation</keyword>
<evidence type="ECO:0000256" key="2">
    <source>
        <dbReference type="ARBA" id="ARBA00023125"/>
    </source>
</evidence>
<dbReference type="PRINTS" id="PR00778">
    <property type="entry name" value="HTHARSR"/>
</dbReference>
<evidence type="ECO:0000313" key="5">
    <source>
        <dbReference type="EMBL" id="TFB22771.1"/>
    </source>
</evidence>
<evidence type="ECO:0000256" key="3">
    <source>
        <dbReference type="ARBA" id="ARBA00023163"/>
    </source>
</evidence>
<dbReference type="Proteomes" id="UP000297975">
    <property type="component" value="Unassembled WGS sequence"/>
</dbReference>
<dbReference type="CDD" id="cd00090">
    <property type="entry name" value="HTH_ARSR"/>
    <property type="match status" value="1"/>
</dbReference>
<dbReference type="InterPro" id="IPR018656">
    <property type="entry name" value="DUF2087"/>
</dbReference>
<dbReference type="AlphaFoldDB" id="A0A4Y8IN54"/>
<sequence length="191" mass="22189">MQLDRLVNFHKTVGDKTRLRIIGLLKEGGALHGQAIAGKLGLTPPTISHHITKLKEIDIVYQRRDKNTIYYSLNEKKLALLAEAITRLGDEDMNAELQVTEEEKHNVLNNFIDSNGRLKSIPAQLKKRLIVLEHIIKGLESGKTYPEPEINEHIKKYHEDFATIRREFIMHHFMTRDKGYYELNPKELWLI</sequence>
<dbReference type="NCBIfam" id="NF033788">
    <property type="entry name" value="HTH_metalloreg"/>
    <property type="match status" value="1"/>
</dbReference>